<name>A0A7G9GND1_9FIRM</name>
<dbReference type="Proteomes" id="UP000515856">
    <property type="component" value="Chromosome"/>
</dbReference>
<evidence type="ECO:0000259" key="2">
    <source>
        <dbReference type="Pfam" id="PF14192"/>
    </source>
</evidence>
<feature type="domain" description="DUF4314" evidence="2">
    <location>
        <begin position="16"/>
        <end position="81"/>
    </location>
</feature>
<organism evidence="3 4">
    <name type="scientific">[Eubacterium] hominis</name>
    <dbReference type="NCBI Taxonomy" id="2764325"/>
    <lineage>
        <taxon>Bacteria</taxon>
        <taxon>Bacillati</taxon>
        <taxon>Bacillota</taxon>
        <taxon>Erysipelotrichia</taxon>
        <taxon>Erysipelotrichales</taxon>
        <taxon>Erysipelotrichaceae</taxon>
        <taxon>Amedibacillus</taxon>
    </lineage>
</organism>
<sequence>MKKICRLVVILVFRTKAEIEHLKQIYPSGTKITMLHMCDDHPVPKGTHGVVDFVDDGGMIHMDWENGMPMAIDPSEDEFKVDLEKVIYVEKRMKNVIEALKKENAEFHIGNIVEQRQGKDMSYHGSPFYETITIIQDGDLVFEHSDFGKRYYPNKIEFERMSDLSKIEENTIKQLQDEIAELENKISIKKQEISNVQNNFKRINETFAQVLNEEPEEIVCKQEMKFE</sequence>
<accession>A0A7G9GND1</accession>
<evidence type="ECO:0000256" key="1">
    <source>
        <dbReference type="SAM" id="Coils"/>
    </source>
</evidence>
<dbReference type="RefSeq" id="WP_117455914.1">
    <property type="nucleotide sequence ID" value="NZ_CP060636.1"/>
</dbReference>
<protein>
    <submittedName>
        <fullName evidence="3">DUF4314 domain-containing protein</fullName>
    </submittedName>
</protein>
<feature type="coiled-coil region" evidence="1">
    <location>
        <begin position="158"/>
        <end position="199"/>
    </location>
</feature>
<dbReference type="Pfam" id="PF14192">
    <property type="entry name" value="DUF4314"/>
    <property type="match status" value="1"/>
</dbReference>
<gene>
    <name evidence="3" type="ORF">H9Q80_19085</name>
</gene>
<dbReference type="AlphaFoldDB" id="A0A7G9GND1"/>
<proteinExistence type="predicted"/>
<reference evidence="3 4" key="1">
    <citation type="submission" date="2020-08" db="EMBL/GenBank/DDBJ databases">
        <authorList>
            <person name="Liu C."/>
            <person name="Sun Q."/>
        </authorList>
    </citation>
    <scope>NUCLEOTIDE SEQUENCE [LARGE SCALE GENOMIC DNA]</scope>
    <source>
        <strain evidence="3 4">NSJ-61</strain>
    </source>
</reference>
<keyword evidence="1" id="KW-0175">Coiled coil</keyword>
<dbReference type="KEGG" id="ehn:H9Q80_19085"/>
<keyword evidence="4" id="KW-1185">Reference proteome</keyword>
<dbReference type="InterPro" id="IPR025463">
    <property type="entry name" value="DUF4314"/>
</dbReference>
<dbReference type="EMBL" id="CP060636">
    <property type="protein sequence ID" value="QNM12313.1"/>
    <property type="molecule type" value="Genomic_DNA"/>
</dbReference>
<evidence type="ECO:0000313" key="3">
    <source>
        <dbReference type="EMBL" id="QNM12313.1"/>
    </source>
</evidence>
<evidence type="ECO:0000313" key="4">
    <source>
        <dbReference type="Proteomes" id="UP000515856"/>
    </source>
</evidence>